<accession>A0A1C6JAG6</accession>
<dbReference type="Pfam" id="PF13302">
    <property type="entry name" value="Acetyltransf_3"/>
    <property type="match status" value="1"/>
</dbReference>
<dbReference type="AlphaFoldDB" id="A0A1C6JAG6"/>
<feature type="domain" description="N-acetyltransferase" evidence="1">
    <location>
        <begin position="11"/>
        <end position="167"/>
    </location>
</feature>
<dbReference type="InterPro" id="IPR000182">
    <property type="entry name" value="GNAT_dom"/>
</dbReference>
<dbReference type="InterPro" id="IPR016181">
    <property type="entry name" value="Acyl_CoA_acyltransferase"/>
</dbReference>
<protein>
    <recommendedName>
        <fullName evidence="1">N-acetyltransferase domain-containing protein</fullName>
    </recommendedName>
</protein>
<dbReference type="EMBL" id="FMHG01000001">
    <property type="protein sequence ID" value="SCJ79046.1"/>
    <property type="molecule type" value="Genomic_DNA"/>
</dbReference>
<dbReference type="PROSITE" id="PS51186">
    <property type="entry name" value="GNAT"/>
    <property type="match status" value="1"/>
</dbReference>
<organism evidence="2">
    <name type="scientific">uncultured Anaerotruncus sp</name>
    <dbReference type="NCBI Taxonomy" id="905011"/>
    <lineage>
        <taxon>Bacteria</taxon>
        <taxon>Bacillati</taxon>
        <taxon>Bacillota</taxon>
        <taxon>Clostridia</taxon>
        <taxon>Eubacteriales</taxon>
        <taxon>Oscillospiraceae</taxon>
        <taxon>Anaerotruncus</taxon>
        <taxon>environmental samples</taxon>
    </lineage>
</organism>
<dbReference type="PANTHER" id="PTHR43792">
    <property type="entry name" value="GNAT FAMILY, PUTATIVE (AFU_ORTHOLOGUE AFUA_3G00765)-RELATED-RELATED"/>
    <property type="match status" value="1"/>
</dbReference>
<dbReference type="GO" id="GO:0016747">
    <property type="term" value="F:acyltransferase activity, transferring groups other than amino-acyl groups"/>
    <property type="evidence" value="ECO:0007669"/>
    <property type="project" value="InterPro"/>
</dbReference>
<dbReference type="SUPFAM" id="SSF55729">
    <property type="entry name" value="Acyl-CoA N-acyltransferases (Nat)"/>
    <property type="match status" value="1"/>
</dbReference>
<proteinExistence type="predicted"/>
<dbReference type="Gene3D" id="3.40.630.30">
    <property type="match status" value="1"/>
</dbReference>
<reference evidence="2" key="1">
    <citation type="submission" date="2015-09" db="EMBL/GenBank/DDBJ databases">
        <authorList>
            <consortium name="Pathogen Informatics"/>
        </authorList>
    </citation>
    <scope>NUCLEOTIDE SEQUENCE</scope>
    <source>
        <strain evidence="2">2789STDY5834896</strain>
    </source>
</reference>
<sequence length="167" mass="18977">METEILYTDDLELRPLTRQDVFAVHALASDEEVARYMRFTVHATLRESEELVNEYLQSPKNHPFALIEKRTGAFVGVFVLKGQQDGCTYDMTAFSGKPYWNKGYNTQVLAAMRRYARQFLGAKALVGHVVAGNAGSRRVLEKNGFSLVDTLYFEDLPEGLCVYRLEL</sequence>
<evidence type="ECO:0000313" key="2">
    <source>
        <dbReference type="EMBL" id="SCJ79046.1"/>
    </source>
</evidence>
<gene>
    <name evidence="2" type="ORF">SAMEA3545359_02037</name>
</gene>
<name>A0A1C6JAG6_9FIRM</name>
<evidence type="ECO:0000259" key="1">
    <source>
        <dbReference type="PROSITE" id="PS51186"/>
    </source>
</evidence>
<dbReference type="InterPro" id="IPR051531">
    <property type="entry name" value="N-acetyltransferase"/>
</dbReference>